<evidence type="ECO:0000256" key="1">
    <source>
        <dbReference type="SAM" id="MobiDB-lite"/>
    </source>
</evidence>
<dbReference type="PANTHER" id="PTHR23011">
    <property type="entry name" value="CYCLIC NUCLEOTIDE-BINDING DOMAIN CONTAINING PROTEIN"/>
    <property type="match status" value="1"/>
</dbReference>
<name>A0A699Z6A3_HAELA</name>
<proteinExistence type="predicted"/>
<dbReference type="PROSITE" id="PS50042">
    <property type="entry name" value="CNMP_BINDING_3"/>
    <property type="match status" value="2"/>
</dbReference>
<keyword evidence="4" id="KW-1185">Reference proteome</keyword>
<dbReference type="SMART" id="SM00100">
    <property type="entry name" value="cNMP"/>
    <property type="match status" value="1"/>
</dbReference>
<dbReference type="EMBL" id="BLLF01000365">
    <property type="protein sequence ID" value="GFH11002.1"/>
    <property type="molecule type" value="Genomic_DNA"/>
</dbReference>
<protein>
    <submittedName>
        <fullName evidence="3">Cyclic nucleotide-binding domain-containing protein</fullName>
    </submittedName>
</protein>
<accession>A0A699Z6A3</accession>
<evidence type="ECO:0000313" key="3">
    <source>
        <dbReference type="EMBL" id="GFH11002.1"/>
    </source>
</evidence>
<dbReference type="SUPFAM" id="SSF51206">
    <property type="entry name" value="cAMP-binding domain-like"/>
    <property type="match status" value="2"/>
</dbReference>
<dbReference type="InterPro" id="IPR014710">
    <property type="entry name" value="RmlC-like_jellyroll"/>
</dbReference>
<evidence type="ECO:0000259" key="2">
    <source>
        <dbReference type="PROSITE" id="PS50042"/>
    </source>
</evidence>
<dbReference type="Pfam" id="PF00027">
    <property type="entry name" value="cNMP_binding"/>
    <property type="match status" value="1"/>
</dbReference>
<sequence>MDEDFRLEVCRLVEYLHCPEGFVLFEEGDKIDFCYVVLQGKVVFNKYNDKARRQDEIGTKSTGEHFGTLLTLSSGEKKRPFTAITASRCEMAIISRVGYNRILKKQLQGAISARISLLQSLNVMNANSYQALQRVVGEHFGTLLTLSSGEKKRPFTAITASRCEMAIISRVGYNRILKKQLQGAISARISLLQSLNVMNANSYQALQRVAINCQDETFHAGATIVEPANYPNKLFVIMEGEAKLTYVTEYPNQMPLDTMASTHAQVKQPTAAELMAPDPPTATKRHDHAATGGRVSMGGGRAGGARNRDALATAQQLEGGTHRGAASQGLRLAGTRRKVVIEVARLSKGDVFNGVTLFGKAPVFSVVACTPMRLVSLEADSVEGFVGREATRALKSLVSQSHSWAMQRLAQMLSVRQTVDACIMDPATHRVMHANAQRNFMEHYVPSGVTEMLASAAEQRQQHQPHR</sequence>
<dbReference type="CDD" id="cd00038">
    <property type="entry name" value="CAP_ED"/>
    <property type="match status" value="1"/>
</dbReference>
<dbReference type="PANTHER" id="PTHR23011:SF28">
    <property type="entry name" value="CYCLIC NUCLEOTIDE-BINDING DOMAIN CONTAINING PROTEIN"/>
    <property type="match status" value="1"/>
</dbReference>
<dbReference type="Proteomes" id="UP000485058">
    <property type="component" value="Unassembled WGS sequence"/>
</dbReference>
<feature type="region of interest" description="Disordered" evidence="1">
    <location>
        <begin position="280"/>
        <end position="306"/>
    </location>
</feature>
<dbReference type="InterPro" id="IPR000595">
    <property type="entry name" value="cNMP-bd_dom"/>
</dbReference>
<reference evidence="3 4" key="1">
    <citation type="submission" date="2020-02" db="EMBL/GenBank/DDBJ databases">
        <title>Draft genome sequence of Haematococcus lacustris strain NIES-144.</title>
        <authorList>
            <person name="Morimoto D."/>
            <person name="Nakagawa S."/>
            <person name="Yoshida T."/>
            <person name="Sawayama S."/>
        </authorList>
    </citation>
    <scope>NUCLEOTIDE SEQUENCE [LARGE SCALE GENOMIC DNA]</scope>
    <source>
        <strain evidence="3 4">NIES-144</strain>
    </source>
</reference>
<comment type="caution">
    <text evidence="3">The sequence shown here is derived from an EMBL/GenBank/DDBJ whole genome shotgun (WGS) entry which is preliminary data.</text>
</comment>
<feature type="domain" description="Cyclic nucleotide-binding" evidence="2">
    <location>
        <begin position="137"/>
        <end position="177"/>
    </location>
</feature>
<feature type="domain" description="Cyclic nucleotide-binding" evidence="2">
    <location>
        <begin position="1"/>
        <end position="103"/>
    </location>
</feature>
<dbReference type="AlphaFoldDB" id="A0A699Z6A3"/>
<organism evidence="3 4">
    <name type="scientific">Haematococcus lacustris</name>
    <name type="common">Green alga</name>
    <name type="synonym">Haematococcus pluvialis</name>
    <dbReference type="NCBI Taxonomy" id="44745"/>
    <lineage>
        <taxon>Eukaryota</taxon>
        <taxon>Viridiplantae</taxon>
        <taxon>Chlorophyta</taxon>
        <taxon>core chlorophytes</taxon>
        <taxon>Chlorophyceae</taxon>
        <taxon>CS clade</taxon>
        <taxon>Chlamydomonadales</taxon>
        <taxon>Haematococcaceae</taxon>
        <taxon>Haematococcus</taxon>
    </lineage>
</organism>
<dbReference type="Gene3D" id="2.60.120.10">
    <property type="entry name" value="Jelly Rolls"/>
    <property type="match status" value="2"/>
</dbReference>
<evidence type="ECO:0000313" key="4">
    <source>
        <dbReference type="Proteomes" id="UP000485058"/>
    </source>
</evidence>
<gene>
    <name evidence="3" type="ORF">HaLaN_06423</name>
</gene>
<dbReference type="InterPro" id="IPR018490">
    <property type="entry name" value="cNMP-bd_dom_sf"/>
</dbReference>